<keyword evidence="2" id="KW-1185">Reference proteome</keyword>
<proteinExistence type="predicted"/>
<protein>
    <submittedName>
        <fullName evidence="1">Uncharacterized protein</fullName>
    </submittedName>
</protein>
<comment type="caution">
    <text evidence="1">The sequence shown here is derived from an EMBL/GenBank/DDBJ whole genome shotgun (WGS) entry which is preliminary data.</text>
</comment>
<evidence type="ECO:0000313" key="1">
    <source>
        <dbReference type="EMBL" id="KAK3082156.1"/>
    </source>
</evidence>
<dbReference type="EMBL" id="JAWDJW010000006">
    <property type="protein sequence ID" value="KAK3082156.1"/>
    <property type="molecule type" value="Genomic_DNA"/>
</dbReference>
<reference evidence="1" key="1">
    <citation type="submission" date="2024-09" db="EMBL/GenBank/DDBJ databases">
        <title>Black Yeasts Isolated from many extreme environments.</title>
        <authorList>
            <person name="Coleine C."/>
            <person name="Stajich J.E."/>
            <person name="Selbmann L."/>
        </authorList>
    </citation>
    <scope>NUCLEOTIDE SEQUENCE</scope>
    <source>
        <strain evidence="1">CCFEE 5737</strain>
    </source>
</reference>
<gene>
    <name evidence="1" type="ORF">LTS18_001996</name>
</gene>
<accession>A0ACC3DZP4</accession>
<name>A0ACC3DZP4_9PEZI</name>
<sequence>MLGESHQKRRLSFRGDRADSDGTSLVYNEADDRSFMAETSYIALAKAYILGETLQDDHFEDTVLDAIVSLFLHPAHTWAPEATPVIYAGTAPGSSARKLVVDFYTYASKPTWFSEHAQQHHPEDFLHDLCLSFVKQKNGLLNPDAPFQNRTCVYHSHWGKGKVCYKASGSTNVLAKPPMTMFKRTSGMSWTELKQASKATKEK</sequence>
<dbReference type="Proteomes" id="UP001186974">
    <property type="component" value="Unassembled WGS sequence"/>
</dbReference>
<organism evidence="1 2">
    <name type="scientific">Coniosporium uncinatum</name>
    <dbReference type="NCBI Taxonomy" id="93489"/>
    <lineage>
        <taxon>Eukaryota</taxon>
        <taxon>Fungi</taxon>
        <taxon>Dikarya</taxon>
        <taxon>Ascomycota</taxon>
        <taxon>Pezizomycotina</taxon>
        <taxon>Dothideomycetes</taxon>
        <taxon>Dothideomycetes incertae sedis</taxon>
        <taxon>Coniosporium</taxon>
    </lineage>
</organism>
<evidence type="ECO:0000313" key="2">
    <source>
        <dbReference type="Proteomes" id="UP001186974"/>
    </source>
</evidence>